<dbReference type="EMBL" id="JALKHS010000006">
    <property type="protein sequence ID" value="MCK0530738.1"/>
    <property type="molecule type" value="Genomic_DNA"/>
</dbReference>
<evidence type="ECO:0000313" key="2">
    <source>
        <dbReference type="EMBL" id="MCK0530738.1"/>
    </source>
</evidence>
<feature type="region of interest" description="Disordered" evidence="1">
    <location>
        <begin position="42"/>
        <end position="64"/>
    </location>
</feature>
<proteinExistence type="predicted"/>
<dbReference type="RefSeq" id="WP_247230338.1">
    <property type="nucleotide sequence ID" value="NZ_JALKHS010000006.1"/>
</dbReference>
<organism evidence="2 3">
    <name type="scientific">Sphingobium agri</name>
    <dbReference type="NCBI Taxonomy" id="2933566"/>
    <lineage>
        <taxon>Bacteria</taxon>
        <taxon>Pseudomonadati</taxon>
        <taxon>Pseudomonadota</taxon>
        <taxon>Alphaproteobacteria</taxon>
        <taxon>Sphingomonadales</taxon>
        <taxon>Sphingomonadaceae</taxon>
        <taxon>Sphingobium</taxon>
    </lineage>
</organism>
<protein>
    <submittedName>
        <fullName evidence="2">Uncharacterized protein</fullName>
    </submittedName>
</protein>
<dbReference type="Proteomes" id="UP001203512">
    <property type="component" value="Unassembled WGS sequence"/>
</dbReference>
<sequence>MGTKIHLRAGEVELSLETESPLAVSDIKEFISQVQGLAQSLVPEPDDTAPLAPSNGANGTASSSTTAPLLLEHTNLQLHVNSVADRLSVKSGPELVIAAAAYLQIVEGRQSFTRKELLETMKSATSHYNQNIGSNLGAALKSLSTSKLNQLNNGTYALKSHELAALRSQVAERS</sequence>
<evidence type="ECO:0000313" key="3">
    <source>
        <dbReference type="Proteomes" id="UP001203512"/>
    </source>
</evidence>
<name>A0ABT0DUF1_9SPHN</name>
<reference evidence="2 3" key="1">
    <citation type="submission" date="2022-04" db="EMBL/GenBank/DDBJ databases">
        <authorList>
            <person name="Huq M.A."/>
        </authorList>
    </citation>
    <scope>NUCLEOTIDE SEQUENCE [LARGE SCALE GENOMIC DNA]</scope>
    <source>
        <strain evidence="2 3">MAH-33</strain>
    </source>
</reference>
<comment type="caution">
    <text evidence="2">The sequence shown here is derived from an EMBL/GenBank/DDBJ whole genome shotgun (WGS) entry which is preliminary data.</text>
</comment>
<accession>A0ABT0DUF1</accession>
<keyword evidence="3" id="KW-1185">Reference proteome</keyword>
<gene>
    <name evidence="2" type="ORF">MU848_03965</name>
</gene>
<feature type="compositionally biased region" description="Polar residues" evidence="1">
    <location>
        <begin position="55"/>
        <end position="64"/>
    </location>
</feature>
<evidence type="ECO:0000256" key="1">
    <source>
        <dbReference type="SAM" id="MobiDB-lite"/>
    </source>
</evidence>